<comment type="catalytic activity">
    <reaction evidence="1 10">
        <text>D-mannose 6-phosphate = D-fructose 6-phosphate</text>
        <dbReference type="Rhea" id="RHEA:12356"/>
        <dbReference type="ChEBI" id="CHEBI:58735"/>
        <dbReference type="ChEBI" id="CHEBI:61527"/>
        <dbReference type="EC" id="5.3.1.8"/>
    </reaction>
</comment>
<keyword evidence="7 10" id="KW-0413">Isomerase</keyword>
<dbReference type="GO" id="GO:0008270">
    <property type="term" value="F:zinc ion binding"/>
    <property type="evidence" value="ECO:0007669"/>
    <property type="project" value="InterPro"/>
</dbReference>
<feature type="binding site" evidence="9">
    <location>
        <position position="46"/>
    </location>
    <ligand>
        <name>Zn(2+)</name>
        <dbReference type="ChEBI" id="CHEBI:29105"/>
    </ligand>
</feature>
<feature type="domain" description="Phosphomannose isomerase type I catalytic" evidence="13">
    <location>
        <begin position="1"/>
        <end position="87"/>
    </location>
</feature>
<accession>A0A7I8JMF2</accession>
<dbReference type="PROSITE" id="PS00966">
    <property type="entry name" value="PMI_I_2"/>
    <property type="match status" value="1"/>
</dbReference>
<dbReference type="PIRSF" id="PIRSF001480">
    <property type="entry name" value="Mannose-6-phosphate_isomerase"/>
    <property type="match status" value="1"/>
</dbReference>
<dbReference type="PANTHER" id="PTHR10309">
    <property type="entry name" value="MANNOSE-6-PHOSPHATE ISOMERASE"/>
    <property type="match status" value="1"/>
</dbReference>
<keyword evidence="6 9" id="KW-0862">Zinc</keyword>
<evidence type="ECO:0000256" key="10">
    <source>
        <dbReference type="RuleBase" id="RU000611"/>
    </source>
</evidence>
<dbReference type="Pfam" id="PF20512">
    <property type="entry name" value="PMI_typeI_hel"/>
    <property type="match status" value="1"/>
</dbReference>
<evidence type="ECO:0000256" key="2">
    <source>
        <dbReference type="ARBA" id="ARBA00004666"/>
    </source>
</evidence>
<feature type="binding site" evidence="9">
    <location>
        <position position="199"/>
    </location>
    <ligand>
        <name>Zn(2+)</name>
        <dbReference type="ChEBI" id="CHEBI:29105"/>
    </ligand>
</feature>
<dbReference type="Pfam" id="PF20511">
    <property type="entry name" value="PMI_typeI_cat"/>
    <property type="match status" value="1"/>
</dbReference>
<evidence type="ECO:0000256" key="8">
    <source>
        <dbReference type="PIRSR" id="PIRSR001480-1"/>
    </source>
</evidence>
<evidence type="ECO:0000259" key="14">
    <source>
        <dbReference type="Pfam" id="PF20512"/>
    </source>
</evidence>
<dbReference type="InterPro" id="IPR018050">
    <property type="entry name" value="Pmannose_isomerase-type1_CS"/>
</dbReference>
<feature type="binding site" evidence="9">
    <location>
        <position position="48"/>
    </location>
    <ligand>
        <name>Zn(2+)</name>
        <dbReference type="ChEBI" id="CHEBI:29105"/>
    </ligand>
</feature>
<dbReference type="EMBL" id="CACRZD030000015">
    <property type="protein sequence ID" value="CAA6671314.1"/>
    <property type="molecule type" value="Genomic_DNA"/>
</dbReference>
<dbReference type="GO" id="GO:0004476">
    <property type="term" value="F:mannose-6-phosphate isomerase activity"/>
    <property type="evidence" value="ECO:0007669"/>
    <property type="project" value="UniProtKB-EC"/>
</dbReference>
<feature type="domain" description="Phosphomannose isomerase type I C-terminal" evidence="12">
    <location>
        <begin position="269"/>
        <end position="307"/>
    </location>
</feature>
<comment type="cofactor">
    <cofactor evidence="9 10">
        <name>Zn(2+)</name>
        <dbReference type="ChEBI" id="CHEBI:29105"/>
    </cofactor>
    <text evidence="9 10">Binds 1 zinc ion per subunit.</text>
</comment>
<dbReference type="Gene3D" id="2.60.120.10">
    <property type="entry name" value="Jelly Rolls"/>
    <property type="match status" value="2"/>
</dbReference>
<comment type="similarity">
    <text evidence="3 11">Belongs to the mannose-6-phosphate isomerase type 1 family.</text>
</comment>
<dbReference type="InterPro" id="IPR046458">
    <property type="entry name" value="PMI_typeI_hel"/>
</dbReference>
<dbReference type="NCBIfam" id="TIGR00218">
    <property type="entry name" value="manA"/>
    <property type="match status" value="1"/>
</dbReference>
<dbReference type="SUPFAM" id="SSF51182">
    <property type="entry name" value="RmlC-like cupins"/>
    <property type="match status" value="1"/>
</dbReference>
<dbReference type="Proteomes" id="UP001189122">
    <property type="component" value="Unassembled WGS sequence"/>
</dbReference>
<dbReference type="InterPro" id="IPR014710">
    <property type="entry name" value="RmlC-like_jellyroll"/>
</dbReference>
<protein>
    <recommendedName>
        <fullName evidence="4 10">Mannose-6-phosphate isomerase</fullName>
        <ecNumber evidence="4 10">5.3.1.8</ecNumber>
    </recommendedName>
</protein>
<proteinExistence type="inferred from homology"/>
<evidence type="ECO:0000256" key="4">
    <source>
        <dbReference type="ARBA" id="ARBA00011956"/>
    </source>
</evidence>
<dbReference type="GO" id="GO:0046686">
    <property type="term" value="P:response to cadmium ion"/>
    <property type="evidence" value="ECO:0007669"/>
    <property type="project" value="UniProtKB-ARBA"/>
</dbReference>
<evidence type="ECO:0000313" key="15">
    <source>
        <dbReference type="EMBL" id="CAA2632083.1"/>
    </source>
</evidence>
<comment type="pathway">
    <text evidence="2">Nucleotide-sugar biosynthesis; GDP-alpha-D-mannose biosynthesis; alpha-D-mannose 1-phosphate from D-fructose 6-phosphate: step 1/2.</text>
</comment>
<dbReference type="GO" id="GO:0009298">
    <property type="term" value="P:GDP-mannose biosynthetic process"/>
    <property type="evidence" value="ECO:0007669"/>
    <property type="project" value="UniProtKB-UniPathway"/>
</dbReference>
<evidence type="ECO:0000259" key="12">
    <source>
        <dbReference type="Pfam" id="PF01238"/>
    </source>
</evidence>
<evidence type="ECO:0000313" key="16">
    <source>
        <dbReference type="Proteomes" id="UP001189122"/>
    </source>
</evidence>
<gene>
    <name evidence="15" type="ORF">SI7747_15017722</name>
</gene>
<evidence type="ECO:0000256" key="6">
    <source>
        <dbReference type="ARBA" id="ARBA00022833"/>
    </source>
</evidence>
<dbReference type="UniPathway" id="UPA00126">
    <property type="reaction ID" value="UER00423"/>
</dbReference>
<dbReference type="FunFam" id="1.10.441.10:FF:000001">
    <property type="entry name" value="Mannose-6-phosphate isomerase"/>
    <property type="match status" value="1"/>
</dbReference>
<keyword evidence="16" id="KW-1185">Reference proteome</keyword>
<sequence length="360" mass="39301">MGTHPSGPSFVVEAAAGREEQKGTTLKNWIEENPSVLSVAKALSIQAHPDKVLARKLHEEQPSAYKDGNHKPEMALALTEFQALCGFVTLEELKNVLKDVPEIAVVVGDEAIADVLGIEEHDESVKSVVQSVFTKLMSASKEIISDLVLRLKTRLNTEKQVRMLTEKEQLVLVLEEQYPADVGVLSSFFLNYVKLSPAHAYLSGECVECMATSDNVVRAGLTPKYRDVQTLCSMLTYKQILSGDDQIRLDRRDFRRFCGDPLSAHVSRYTPPFEEFEVDRCSLPSGEAAVLPASPGPSLVVVVAGEGRMEAAAVSGSQEDYEAAEGYVFFVPAGIELRLTAGSAGELLLYRAGVNSKLLQ</sequence>
<evidence type="ECO:0000256" key="5">
    <source>
        <dbReference type="ARBA" id="ARBA00022723"/>
    </source>
</evidence>
<dbReference type="Gene3D" id="1.10.441.10">
    <property type="entry name" value="Phosphomannose Isomerase, domain 2"/>
    <property type="match status" value="1"/>
</dbReference>
<dbReference type="InterPro" id="IPR011051">
    <property type="entry name" value="RmlC_Cupin_sf"/>
</dbReference>
<dbReference type="GO" id="GO:0010043">
    <property type="term" value="P:response to zinc ion"/>
    <property type="evidence" value="ECO:0007669"/>
    <property type="project" value="UniProtKB-ARBA"/>
</dbReference>
<feature type="binding site" evidence="9">
    <location>
        <position position="73"/>
    </location>
    <ligand>
        <name>Zn(2+)</name>
        <dbReference type="ChEBI" id="CHEBI:29105"/>
    </ligand>
</feature>
<dbReference type="GO" id="GO:0005829">
    <property type="term" value="C:cytosol"/>
    <property type="evidence" value="ECO:0007669"/>
    <property type="project" value="TreeGrafter"/>
</dbReference>
<dbReference type="AlphaFoldDB" id="A0A7I8JMF2"/>
<dbReference type="FunFam" id="2.60.120.10:FF:000044">
    <property type="entry name" value="Mannose-6-phosphate isomerase"/>
    <property type="match status" value="1"/>
</dbReference>
<evidence type="ECO:0000256" key="7">
    <source>
        <dbReference type="ARBA" id="ARBA00023235"/>
    </source>
</evidence>
<dbReference type="CDD" id="cd07011">
    <property type="entry name" value="cupin_PMI_type_I_N"/>
    <property type="match status" value="1"/>
</dbReference>
<dbReference type="PANTHER" id="PTHR10309:SF0">
    <property type="entry name" value="MANNOSE-6-PHOSPHATE ISOMERASE"/>
    <property type="match status" value="1"/>
</dbReference>
<evidence type="ECO:0000259" key="13">
    <source>
        <dbReference type="Pfam" id="PF20511"/>
    </source>
</evidence>
<evidence type="ECO:0000256" key="3">
    <source>
        <dbReference type="ARBA" id="ARBA00010772"/>
    </source>
</evidence>
<dbReference type="InterPro" id="IPR046456">
    <property type="entry name" value="PMI_typeI_C"/>
</dbReference>
<dbReference type="PROSITE" id="PS00965">
    <property type="entry name" value="PMI_I_1"/>
    <property type="match status" value="1"/>
</dbReference>
<evidence type="ECO:0000256" key="11">
    <source>
        <dbReference type="RuleBase" id="RU004189"/>
    </source>
</evidence>
<evidence type="ECO:0000256" key="9">
    <source>
        <dbReference type="PIRSR" id="PIRSR001480-2"/>
    </source>
</evidence>
<reference evidence="15 16" key="1">
    <citation type="submission" date="2019-12" db="EMBL/GenBank/DDBJ databases">
        <authorList>
            <person name="Scholz U."/>
            <person name="Mascher M."/>
            <person name="Fiebig A."/>
        </authorList>
    </citation>
    <scope>NUCLEOTIDE SEQUENCE</scope>
</reference>
<organism evidence="15">
    <name type="scientific">Spirodela intermedia</name>
    <name type="common">Intermediate duckweed</name>
    <dbReference type="NCBI Taxonomy" id="51605"/>
    <lineage>
        <taxon>Eukaryota</taxon>
        <taxon>Viridiplantae</taxon>
        <taxon>Streptophyta</taxon>
        <taxon>Embryophyta</taxon>
        <taxon>Tracheophyta</taxon>
        <taxon>Spermatophyta</taxon>
        <taxon>Magnoliopsida</taxon>
        <taxon>Liliopsida</taxon>
        <taxon>Araceae</taxon>
        <taxon>Lemnoideae</taxon>
        <taxon>Spirodela</taxon>
    </lineage>
</organism>
<dbReference type="EMBL" id="LR743602">
    <property type="protein sequence ID" value="CAA2632083.1"/>
    <property type="molecule type" value="Genomic_DNA"/>
</dbReference>
<dbReference type="GO" id="GO:0005975">
    <property type="term" value="P:carbohydrate metabolic process"/>
    <property type="evidence" value="ECO:0007669"/>
    <property type="project" value="InterPro"/>
</dbReference>
<evidence type="ECO:0000256" key="1">
    <source>
        <dbReference type="ARBA" id="ARBA00000757"/>
    </source>
</evidence>
<keyword evidence="5 9" id="KW-0479">Metal-binding</keyword>
<dbReference type="PRINTS" id="PR00714">
    <property type="entry name" value="MAN6PISMRASE"/>
</dbReference>
<dbReference type="EC" id="5.3.1.8" evidence="4 10"/>
<dbReference type="GO" id="GO:0033591">
    <property type="term" value="P:response to L-ascorbic acid"/>
    <property type="evidence" value="ECO:0007669"/>
    <property type="project" value="UniProtKB-ARBA"/>
</dbReference>
<feature type="active site" evidence="8">
    <location>
        <position position="218"/>
    </location>
</feature>
<feature type="domain" description="Phosphomannose isomerase type I helical insertion" evidence="14">
    <location>
        <begin position="114"/>
        <end position="190"/>
    </location>
</feature>
<dbReference type="InterPro" id="IPR046457">
    <property type="entry name" value="PMI_typeI_cat"/>
</dbReference>
<name>A0A7I8JMF2_SPIIN</name>
<dbReference type="InterPro" id="IPR016305">
    <property type="entry name" value="Mannose-6-P_Isomerase"/>
</dbReference>
<dbReference type="Pfam" id="PF01238">
    <property type="entry name" value="PMI_typeI_C"/>
    <property type="match status" value="1"/>
</dbReference>
<dbReference type="InterPro" id="IPR001250">
    <property type="entry name" value="Man6P_Isoase-1"/>
</dbReference>